<organism evidence="2 3">
    <name type="scientific">Paramuribaculum intestinale</name>
    <dbReference type="NCBI Taxonomy" id="2094151"/>
    <lineage>
        <taxon>Bacteria</taxon>
        <taxon>Pseudomonadati</taxon>
        <taxon>Bacteroidota</taxon>
        <taxon>Bacteroidia</taxon>
        <taxon>Bacteroidales</taxon>
        <taxon>Muribaculaceae</taxon>
        <taxon>Paramuribaculum</taxon>
    </lineage>
</organism>
<accession>A0A2V1IXS3</accession>
<dbReference type="InterPro" id="IPR050627">
    <property type="entry name" value="Nitroreductase/BluB"/>
</dbReference>
<dbReference type="SUPFAM" id="SSF55469">
    <property type="entry name" value="FMN-dependent nitroreductase-like"/>
    <property type="match status" value="1"/>
</dbReference>
<feature type="domain" description="Nitroreductase" evidence="1">
    <location>
        <begin position="11"/>
        <end position="63"/>
    </location>
</feature>
<dbReference type="InterPro" id="IPR029479">
    <property type="entry name" value="Nitroreductase"/>
</dbReference>
<dbReference type="Pfam" id="PF00881">
    <property type="entry name" value="Nitroreductase"/>
    <property type="match status" value="2"/>
</dbReference>
<dbReference type="GO" id="GO:0016491">
    <property type="term" value="F:oxidoreductase activity"/>
    <property type="evidence" value="ECO:0007669"/>
    <property type="project" value="InterPro"/>
</dbReference>
<dbReference type="EMBL" id="PUBV01000004">
    <property type="protein sequence ID" value="PWB08822.1"/>
    <property type="molecule type" value="Genomic_DNA"/>
</dbReference>
<dbReference type="AlphaFoldDB" id="A0A2V1IXS3"/>
<gene>
    <name evidence="2" type="ORF">C5O25_02760</name>
</gene>
<dbReference type="PANTHER" id="PTHR23026:SF117">
    <property type="entry name" value="NITROREDUCTASE"/>
    <property type="match status" value="1"/>
</dbReference>
<dbReference type="PANTHER" id="PTHR23026">
    <property type="entry name" value="NADPH NITROREDUCTASE"/>
    <property type="match status" value="1"/>
</dbReference>
<dbReference type="Gene3D" id="3.40.109.10">
    <property type="entry name" value="NADH Oxidase"/>
    <property type="match status" value="1"/>
</dbReference>
<dbReference type="InterPro" id="IPR000415">
    <property type="entry name" value="Nitroreductase-like"/>
</dbReference>
<evidence type="ECO:0000313" key="3">
    <source>
        <dbReference type="Proteomes" id="UP000244925"/>
    </source>
</evidence>
<dbReference type="CDD" id="cd02151">
    <property type="entry name" value="nitroreductase"/>
    <property type="match status" value="1"/>
</dbReference>
<proteinExistence type="predicted"/>
<dbReference type="Proteomes" id="UP000244925">
    <property type="component" value="Unassembled WGS sequence"/>
</dbReference>
<evidence type="ECO:0000259" key="1">
    <source>
        <dbReference type="Pfam" id="PF00881"/>
    </source>
</evidence>
<dbReference type="RefSeq" id="WP_107035210.1">
    <property type="nucleotide sequence ID" value="NZ_CAOMZA010000007.1"/>
</dbReference>
<keyword evidence="3" id="KW-1185">Reference proteome</keyword>
<name>A0A2V1IXS3_9BACT</name>
<feature type="domain" description="Nitroreductase" evidence="1">
    <location>
        <begin position="77"/>
        <end position="154"/>
    </location>
</feature>
<reference evidence="3" key="1">
    <citation type="submission" date="2018-02" db="EMBL/GenBank/DDBJ databases">
        <authorList>
            <person name="Clavel T."/>
            <person name="Strowig T."/>
        </authorList>
    </citation>
    <scope>NUCLEOTIDE SEQUENCE [LARGE SCALE GENOMIC DNA]</scope>
    <source>
        <strain evidence="3">DSM 100764</strain>
    </source>
</reference>
<protein>
    <submittedName>
        <fullName evidence="2">NAD(P)H nitroreductase</fullName>
    </submittedName>
</protein>
<evidence type="ECO:0000313" key="2">
    <source>
        <dbReference type="EMBL" id="PWB08822.1"/>
    </source>
</evidence>
<comment type="caution">
    <text evidence="2">The sequence shown here is derived from an EMBL/GenBank/DDBJ whole genome shotgun (WGS) entry which is preliminary data.</text>
</comment>
<sequence length="178" mass="19699">MSSPSFHDLIINRRSIRRYTDEPVAADDVRLILEAGLMSPTSKSSRSWQFIAVDDKDMLQRLAQCKPLGAAPIGACPLAIVVVGDSTKSDPWIEDASVAAIMMQLQAADLGLGSCWIQVRGRMTADQTLSEEYVAELLGIPEQLNTLCIITIGHKDEQRKPIDPSRLEWEKVHIGSWL</sequence>
<dbReference type="GeneID" id="93424506"/>